<feature type="compositionally biased region" description="Basic residues" evidence="1">
    <location>
        <begin position="454"/>
        <end position="465"/>
    </location>
</feature>
<feature type="compositionally biased region" description="Low complexity" evidence="1">
    <location>
        <begin position="626"/>
        <end position="644"/>
    </location>
</feature>
<accession>A0A0N0DZT4</accession>
<dbReference type="RefSeq" id="XP_015664041.1">
    <property type="nucleotide sequence ID" value="XM_015796033.1"/>
</dbReference>
<evidence type="ECO:0000256" key="1">
    <source>
        <dbReference type="SAM" id="MobiDB-lite"/>
    </source>
</evidence>
<feature type="region of interest" description="Disordered" evidence="1">
    <location>
        <begin position="255"/>
        <end position="280"/>
    </location>
</feature>
<feature type="compositionally biased region" description="Low complexity" evidence="1">
    <location>
        <begin position="439"/>
        <end position="449"/>
    </location>
</feature>
<evidence type="ECO:0000313" key="3">
    <source>
        <dbReference type="Proteomes" id="UP000037923"/>
    </source>
</evidence>
<comment type="caution">
    <text evidence="2">The sequence shown here is derived from an EMBL/GenBank/DDBJ whole genome shotgun (WGS) entry which is preliminary data.</text>
</comment>
<gene>
    <name evidence="2" type="ORF">ABB37_00011</name>
</gene>
<feature type="compositionally biased region" description="Low complexity" evidence="1">
    <location>
        <begin position="199"/>
        <end position="218"/>
    </location>
</feature>
<protein>
    <recommendedName>
        <fullName evidence="4">EF-hand domain-containing protein</fullName>
    </recommendedName>
</protein>
<feature type="compositionally biased region" description="Low complexity" evidence="1">
    <location>
        <begin position="269"/>
        <end position="280"/>
    </location>
</feature>
<organism evidence="2 3">
    <name type="scientific">Leptomonas pyrrhocoris</name>
    <name type="common">Firebug parasite</name>
    <dbReference type="NCBI Taxonomy" id="157538"/>
    <lineage>
        <taxon>Eukaryota</taxon>
        <taxon>Discoba</taxon>
        <taxon>Euglenozoa</taxon>
        <taxon>Kinetoplastea</taxon>
        <taxon>Metakinetoplastina</taxon>
        <taxon>Trypanosomatida</taxon>
        <taxon>Trypanosomatidae</taxon>
        <taxon>Leishmaniinae</taxon>
        <taxon>Leptomonas</taxon>
    </lineage>
</organism>
<evidence type="ECO:0008006" key="4">
    <source>
        <dbReference type="Google" id="ProtNLM"/>
    </source>
</evidence>
<dbReference type="VEuPathDB" id="TriTrypDB:LpyrH10_01_0110"/>
<feature type="compositionally biased region" description="Low complexity" evidence="1">
    <location>
        <begin position="360"/>
        <end position="373"/>
    </location>
</feature>
<evidence type="ECO:0000313" key="2">
    <source>
        <dbReference type="EMBL" id="KPA85602.1"/>
    </source>
</evidence>
<sequence>MSDAYGYSYSYTGSYTGDDYSYSYSDSATEEKAKAHPQPSAAARKAKDDDTGSYEYSYSYSYTDPSSPPRTNAPGKGAASNTNKVTAAAVGNGKNGGAGDDYSYSYSYSDHYDDYSYSDTDSQAQPMRRQGPTPTPAEAAVREKGSLPIPSPQPRPPRQLTSKAPAAANGGTGSYSYSYSYTDDVGQRSKRPAGPAGADDGSSYYYSDDYGSSPYSYSDDGSYYTDSYSYTGDSSYYYSSSATNASRGGGRVAAAHKAKKDADKDEDSSSYYYSDSYDYSYTGSYKYSSSDSYYSGSTYYYTEDSYYYSDSYEDSDYYYYSSSSAPGSSSSYYGEDEENYDYSNYSYSYTDSARSKSASSTTSSYGYTSSHPSVMSLTGEETEQRETLVLRAPAKDTPHVPAAPRRCFVTPKSVEDAVWAFLQRLMRLQQAYEARRAAAATSVVPASSTEKVDKKNKKDKKKGNDKKKAEKKMEEEANAATAGNVPDADEETVDPVGTPFIPTKDGCFSERSLRIAFQVLRFNHLERIEALKNAPVPVPMETMYDIYGTCVAARAKERVAQAFLAHDTYRSGEVSLSVMGGLLRRLGLGTSPIMQGFRISLAVSSDTVPEMVMNVEQLVQAPAPVSAAADNQDSQDSQQQENADPSAAMPPAKMSMQWEVTPVYVSRIVRKNAAAKKSTPVQWTHNTIYMGRHVIVRNVTSETLFERLKTHIEAVTYLCVVANIFTIHDADRSTVTVTYPQLVRSVLLAEPPVGHRAGPAPAAAMKLLAIENLYRSVFHPMEVLHSFEAGRGFPRYLHDWAVESTLHSTNDTEEKRRRNVVPGITSDSVRFVPAPPTRPPTEMQLSFLLQKVRVPGRPPASARCFCLVSAITPANVFLPAIEVPVRDVVKSSKDPGGYTWVFHSKKHPKKDAILRFAGPAVDRIYVECCYETRDPPLTAAEEDGADAHATGSTTLADTDVATVWCAGYAVFGVEGAKTTALPVSVGSLLQGVHGEPPSATPPEGAAGTPRKSSGVFARFVSSLCTGRRKIAAATASNIKVEIVKSKEPVAGVEKLPGRFIAYQRHVPMIAQLRTAVEVVGAEATYALQALRQQAVRYIFAVAADAALLDQLCALWAHRTKHWTKAERKDEKEQHAQLLNCVAALYALHNCCAGSTHLFAQALVKEKALQMSVDASAPLLPVRV</sequence>
<feature type="compositionally biased region" description="Low complexity" evidence="1">
    <location>
        <begin position="53"/>
        <end position="65"/>
    </location>
</feature>
<feature type="region of interest" description="Disordered" evidence="1">
    <location>
        <begin position="624"/>
        <end position="652"/>
    </location>
</feature>
<dbReference type="RefSeq" id="XP_015664040.1">
    <property type="nucleotide sequence ID" value="XM_015796032.1"/>
</dbReference>
<dbReference type="EMBL" id="LGTL01000001">
    <property type="protein sequence ID" value="KPA85602.1"/>
    <property type="molecule type" value="Genomic_DNA"/>
</dbReference>
<reference evidence="2 3" key="1">
    <citation type="submission" date="2015-07" db="EMBL/GenBank/DDBJ databases">
        <title>High-quality genome of monoxenous trypanosomatid Leptomonas pyrrhocoris.</title>
        <authorList>
            <person name="Flegontov P."/>
            <person name="Butenko A."/>
            <person name="Firsov S."/>
            <person name="Vlcek C."/>
            <person name="Logacheva M.D."/>
            <person name="Field M."/>
            <person name="Filatov D."/>
            <person name="Flegontova O."/>
            <person name="Gerasimov E."/>
            <person name="Jackson A.P."/>
            <person name="Kelly S."/>
            <person name="Opperdoes F."/>
            <person name="O'Reilly A."/>
            <person name="Votypka J."/>
            <person name="Yurchenko V."/>
            <person name="Lukes J."/>
        </authorList>
    </citation>
    <scope>NUCLEOTIDE SEQUENCE [LARGE SCALE GENOMIC DNA]</scope>
    <source>
        <strain evidence="2">H10</strain>
    </source>
</reference>
<feature type="compositionally biased region" description="Low complexity" evidence="1">
    <location>
        <begin position="1"/>
        <end position="27"/>
    </location>
</feature>
<feature type="compositionally biased region" description="Low complexity" evidence="1">
    <location>
        <begin position="100"/>
        <end position="122"/>
    </location>
</feature>
<dbReference type="AlphaFoldDB" id="A0A0N0DZT4"/>
<feature type="region of interest" description="Disordered" evidence="1">
    <location>
        <begin position="360"/>
        <end position="381"/>
    </location>
</feature>
<feature type="region of interest" description="Disordered" evidence="1">
    <location>
        <begin position="992"/>
        <end position="1011"/>
    </location>
</feature>
<keyword evidence="3" id="KW-1185">Reference proteome</keyword>
<feature type="compositionally biased region" description="Basic and acidic residues" evidence="1">
    <location>
        <begin position="466"/>
        <end position="475"/>
    </location>
</feature>
<dbReference type="OrthoDB" id="273348at2759"/>
<name>A0A0N0DZT4_LEPPY</name>
<dbReference type="GeneID" id="26900309"/>
<dbReference type="OMA" id="MRIAFRV"/>
<feature type="region of interest" description="Disordered" evidence="1">
    <location>
        <begin position="1"/>
        <end position="218"/>
    </location>
</feature>
<feature type="region of interest" description="Disordered" evidence="1">
    <location>
        <begin position="439"/>
        <end position="495"/>
    </location>
</feature>
<dbReference type="Proteomes" id="UP000037923">
    <property type="component" value="Unassembled WGS sequence"/>
</dbReference>
<proteinExistence type="predicted"/>
<dbReference type="EMBL" id="LGTL01000001">
    <property type="protein sequence ID" value="KPA85601.1"/>
    <property type="molecule type" value="Genomic_DNA"/>
</dbReference>